<dbReference type="InterPro" id="IPR058051">
    <property type="entry name" value="Znf_RING_synoviolin"/>
</dbReference>
<evidence type="ECO:0000256" key="11">
    <source>
        <dbReference type="ARBA" id="ARBA00022824"/>
    </source>
</evidence>
<evidence type="ECO:0000256" key="16">
    <source>
        <dbReference type="SAM" id="Coils"/>
    </source>
</evidence>
<keyword evidence="16" id="KW-0175">Coiled coil</keyword>
<evidence type="ECO:0000259" key="19">
    <source>
        <dbReference type="PROSITE" id="PS50089"/>
    </source>
</evidence>
<evidence type="ECO:0000313" key="20">
    <source>
        <dbReference type="EMBL" id="CAK9172469.1"/>
    </source>
</evidence>
<dbReference type="Pfam" id="PF25563">
    <property type="entry name" value="TPR_SYVN1_N"/>
    <property type="match status" value="1"/>
</dbReference>
<reference evidence="20 21" key="1">
    <citation type="submission" date="2024-02" db="EMBL/GenBank/DDBJ databases">
        <authorList>
            <person name="Vignale AGUSTIN F."/>
            <person name="Sosa J E."/>
            <person name="Modenutti C."/>
        </authorList>
    </citation>
    <scope>NUCLEOTIDE SEQUENCE [LARGE SCALE GENOMIC DNA]</scope>
</reference>
<dbReference type="FunFam" id="3.30.40.10:FF:000194">
    <property type="entry name" value="ERAD-associated E3 ubiquitin-protein ligase HRD1A"/>
    <property type="match status" value="1"/>
</dbReference>
<dbReference type="SMART" id="SM00184">
    <property type="entry name" value="RING"/>
    <property type="match status" value="1"/>
</dbReference>
<feature type="transmembrane region" description="Helical" evidence="18">
    <location>
        <begin position="180"/>
        <end position="201"/>
    </location>
</feature>
<comment type="pathway">
    <text evidence="3">Protein modification; protein ubiquitination.</text>
</comment>
<feature type="compositionally biased region" description="Low complexity" evidence="17">
    <location>
        <begin position="353"/>
        <end position="368"/>
    </location>
</feature>
<evidence type="ECO:0000256" key="4">
    <source>
        <dbReference type="ARBA" id="ARBA00010089"/>
    </source>
</evidence>
<dbReference type="Pfam" id="PF13639">
    <property type="entry name" value="zf-RING_2"/>
    <property type="match status" value="1"/>
</dbReference>
<feature type="compositionally biased region" description="Polar residues" evidence="17">
    <location>
        <begin position="534"/>
        <end position="549"/>
    </location>
</feature>
<evidence type="ECO:0000256" key="14">
    <source>
        <dbReference type="ARBA" id="ARBA00023136"/>
    </source>
</evidence>
<keyword evidence="13 18" id="KW-1133">Transmembrane helix</keyword>
<evidence type="ECO:0000256" key="18">
    <source>
        <dbReference type="SAM" id="Phobius"/>
    </source>
</evidence>
<dbReference type="PROSITE" id="PS50089">
    <property type="entry name" value="ZF_RING_2"/>
    <property type="match status" value="1"/>
</dbReference>
<feature type="transmembrane region" description="Helical" evidence="18">
    <location>
        <begin position="6"/>
        <end position="23"/>
    </location>
</feature>
<evidence type="ECO:0000256" key="3">
    <source>
        <dbReference type="ARBA" id="ARBA00004906"/>
    </source>
</evidence>
<dbReference type="EC" id="2.3.2.27" evidence="5"/>
<dbReference type="GO" id="GO:0061630">
    <property type="term" value="F:ubiquitin protein ligase activity"/>
    <property type="evidence" value="ECO:0007669"/>
    <property type="project" value="UniProtKB-EC"/>
</dbReference>
<feature type="transmembrane region" description="Helical" evidence="18">
    <location>
        <begin position="99"/>
        <end position="120"/>
    </location>
</feature>
<feature type="region of interest" description="Disordered" evidence="17">
    <location>
        <begin position="416"/>
        <end position="436"/>
    </location>
</feature>
<comment type="subcellular location">
    <subcellularLocation>
        <location evidence="2">Endoplasmic reticulum membrane</location>
        <topology evidence="2">Multi-pass membrane protein</topology>
    </subcellularLocation>
</comment>
<dbReference type="EMBL" id="CAUOFW020006002">
    <property type="protein sequence ID" value="CAK9172469.1"/>
    <property type="molecule type" value="Genomic_DNA"/>
</dbReference>
<dbReference type="Proteomes" id="UP001642360">
    <property type="component" value="Unassembled WGS sequence"/>
</dbReference>
<keyword evidence="9 15" id="KW-0863">Zinc-finger</keyword>
<keyword evidence="6" id="KW-0808">Transferase</keyword>
<keyword evidence="10" id="KW-0833">Ubl conjugation pathway</keyword>
<dbReference type="InterPro" id="IPR001841">
    <property type="entry name" value="Znf_RING"/>
</dbReference>
<evidence type="ECO:0000256" key="13">
    <source>
        <dbReference type="ARBA" id="ARBA00022989"/>
    </source>
</evidence>
<dbReference type="AlphaFoldDB" id="A0ABC8U0A6"/>
<feature type="domain" description="RING-type" evidence="19">
    <location>
        <begin position="292"/>
        <end position="330"/>
    </location>
</feature>
<comment type="similarity">
    <text evidence="4">Belongs to the HRD1 family.</text>
</comment>
<evidence type="ECO:0000256" key="5">
    <source>
        <dbReference type="ARBA" id="ARBA00012483"/>
    </source>
</evidence>
<dbReference type="GO" id="GO:0008270">
    <property type="term" value="F:zinc ion binding"/>
    <property type="evidence" value="ECO:0007669"/>
    <property type="project" value="UniProtKB-KW"/>
</dbReference>
<protein>
    <recommendedName>
        <fullName evidence="5">RING-type E3 ubiquitin transferase</fullName>
        <ecNumber evidence="5">2.3.2.27</ecNumber>
    </recommendedName>
</protein>
<keyword evidence="7 18" id="KW-0812">Transmembrane</keyword>
<dbReference type="PANTHER" id="PTHR22763">
    <property type="entry name" value="RING ZINC FINGER PROTEIN"/>
    <property type="match status" value="1"/>
</dbReference>
<evidence type="ECO:0000256" key="7">
    <source>
        <dbReference type="ARBA" id="ARBA00022692"/>
    </source>
</evidence>
<dbReference type="Gene3D" id="3.30.40.10">
    <property type="entry name" value="Zinc/RING finger domain, C3HC4 (zinc finger)"/>
    <property type="match status" value="1"/>
</dbReference>
<evidence type="ECO:0000256" key="10">
    <source>
        <dbReference type="ARBA" id="ARBA00022786"/>
    </source>
</evidence>
<feature type="region of interest" description="Disordered" evidence="17">
    <location>
        <begin position="343"/>
        <end position="372"/>
    </location>
</feature>
<feature type="coiled-coil region" evidence="16">
    <location>
        <begin position="484"/>
        <end position="518"/>
    </location>
</feature>
<name>A0ABC8U0A6_9AQUA</name>
<feature type="transmembrane region" description="Helical" evidence="18">
    <location>
        <begin position="43"/>
        <end position="61"/>
    </location>
</feature>
<evidence type="ECO:0000256" key="8">
    <source>
        <dbReference type="ARBA" id="ARBA00022723"/>
    </source>
</evidence>
<feature type="region of interest" description="Disordered" evidence="17">
    <location>
        <begin position="520"/>
        <end position="549"/>
    </location>
</feature>
<evidence type="ECO:0000256" key="15">
    <source>
        <dbReference type="PROSITE-ProRule" id="PRU00175"/>
    </source>
</evidence>
<evidence type="ECO:0000256" key="12">
    <source>
        <dbReference type="ARBA" id="ARBA00022833"/>
    </source>
</evidence>
<evidence type="ECO:0000256" key="9">
    <source>
        <dbReference type="ARBA" id="ARBA00022771"/>
    </source>
</evidence>
<organism evidence="20 21">
    <name type="scientific">Ilex paraguariensis</name>
    <name type="common">yerba mate</name>
    <dbReference type="NCBI Taxonomy" id="185542"/>
    <lineage>
        <taxon>Eukaryota</taxon>
        <taxon>Viridiplantae</taxon>
        <taxon>Streptophyta</taxon>
        <taxon>Embryophyta</taxon>
        <taxon>Tracheophyta</taxon>
        <taxon>Spermatophyta</taxon>
        <taxon>Magnoliopsida</taxon>
        <taxon>eudicotyledons</taxon>
        <taxon>Gunneridae</taxon>
        <taxon>Pentapetalae</taxon>
        <taxon>asterids</taxon>
        <taxon>campanulids</taxon>
        <taxon>Aquifoliales</taxon>
        <taxon>Aquifoliaceae</taxon>
        <taxon>Ilex</taxon>
    </lineage>
</organism>
<keyword evidence="21" id="KW-1185">Reference proteome</keyword>
<keyword evidence="11" id="KW-0256">Endoplasmic reticulum</keyword>
<comment type="catalytic activity">
    <reaction evidence="1">
        <text>S-ubiquitinyl-[E2 ubiquitin-conjugating enzyme]-L-cysteine + [acceptor protein]-L-lysine = [E2 ubiquitin-conjugating enzyme]-L-cysteine + N(6)-ubiquitinyl-[acceptor protein]-L-lysine.</text>
        <dbReference type="EC" id="2.3.2.27"/>
    </reaction>
</comment>
<dbReference type="InterPro" id="IPR057992">
    <property type="entry name" value="TPR_SYVN1_N"/>
</dbReference>
<keyword evidence="14 18" id="KW-0472">Membrane</keyword>
<evidence type="ECO:0000256" key="2">
    <source>
        <dbReference type="ARBA" id="ARBA00004477"/>
    </source>
</evidence>
<dbReference type="InterPro" id="IPR013083">
    <property type="entry name" value="Znf_RING/FYVE/PHD"/>
</dbReference>
<sequence length="549" mass="61658">MIKLHTYAGFSLFATLAVVYHAFNSRLQFYPAMVYLSTSKISLVLLLNMGLVIMCILWQLTKKVFLGSLREAEVERLNEQSWREIMEILFAITIFRQDFSVTFLAMVTTLLLIKALHWLAQKRVEYIETTPSVPMLSHIRIVSFMGFLLLLDSVFLYNSVKYLVQTRQASVSLFFSFEYMILATTTVSTFVKYVFYISDMLMEGQWEKKAVYTFYLELIRDLLHLSMYLCFFLVIFINYGVPLHLIRELYETGRNFKSRVADYMRYRKITSNMNDRFPDATPEELDASDATCIICREEMITAKKLICGHLFHVHCLRSWLERQHTCPTCRALVIPLENATTTAGSRADIPQHGTGTASASSQGSAADGMSNGNISRHQARLRAAAAAASVYEKSYVYPSPNTVVWSPGYGLLPQASKTVTDSTSTSSGGEQVSTGQLQHHQFSIPGGLGNMPFAKFPGAFVPFQAPGANVNYGEGLWSNLSASDSQLEAHKKNLQHQIEALKNQLELLQKQYGDKSMDTSLTAVSDRKGKKVSMSPSSVSDCGQPENTE</sequence>
<evidence type="ECO:0000313" key="21">
    <source>
        <dbReference type="Proteomes" id="UP001642360"/>
    </source>
</evidence>
<comment type="caution">
    <text evidence="20">The sequence shown here is derived from an EMBL/GenBank/DDBJ whole genome shotgun (WGS) entry which is preliminary data.</text>
</comment>
<feature type="compositionally biased region" description="Low complexity" evidence="17">
    <location>
        <begin position="416"/>
        <end position="427"/>
    </location>
</feature>
<dbReference type="PANTHER" id="PTHR22763:SF184">
    <property type="entry name" value="E3 UBIQUITIN-PROTEIN LIGASE SYNOVIOLIN"/>
    <property type="match status" value="1"/>
</dbReference>
<dbReference type="SUPFAM" id="SSF57850">
    <property type="entry name" value="RING/U-box"/>
    <property type="match status" value="1"/>
</dbReference>
<accession>A0ABC8U0A6</accession>
<evidence type="ECO:0000256" key="1">
    <source>
        <dbReference type="ARBA" id="ARBA00000900"/>
    </source>
</evidence>
<dbReference type="GO" id="GO:0005789">
    <property type="term" value="C:endoplasmic reticulum membrane"/>
    <property type="evidence" value="ECO:0007669"/>
    <property type="project" value="UniProtKB-SubCell"/>
</dbReference>
<evidence type="ECO:0000256" key="17">
    <source>
        <dbReference type="SAM" id="MobiDB-lite"/>
    </source>
</evidence>
<feature type="transmembrane region" description="Helical" evidence="18">
    <location>
        <begin position="141"/>
        <end position="160"/>
    </location>
</feature>
<dbReference type="CDD" id="cd16479">
    <property type="entry name" value="RING-H2_synoviolin"/>
    <property type="match status" value="1"/>
</dbReference>
<proteinExistence type="inferred from homology"/>
<gene>
    <name evidence="20" type="ORF">ILEXP_LOCUS42123</name>
</gene>
<feature type="transmembrane region" description="Helical" evidence="18">
    <location>
        <begin position="222"/>
        <end position="241"/>
    </location>
</feature>
<keyword evidence="8" id="KW-0479">Metal-binding</keyword>
<dbReference type="InterPro" id="IPR050731">
    <property type="entry name" value="HRD1_E3_ubiq-ligases"/>
</dbReference>
<keyword evidence="12" id="KW-0862">Zinc</keyword>
<evidence type="ECO:0000256" key="6">
    <source>
        <dbReference type="ARBA" id="ARBA00022679"/>
    </source>
</evidence>